<accession>A0ABU4Z1G0</accession>
<name>A0ABU4Z1G0_9HYPH</name>
<dbReference type="RefSeq" id="WP_320225885.1">
    <property type="nucleotide sequence ID" value="NZ_JAVIJC010000007.1"/>
</dbReference>
<proteinExistence type="predicted"/>
<dbReference type="Proteomes" id="UP001271249">
    <property type="component" value="Unassembled WGS sequence"/>
</dbReference>
<sequence length="80" mass="8476">MNGENGAGRDAGTYSATFSATLKIGESGDDSIFLPVTIRGEMPGRAMSDYLRCQVAFANSLRASRAFALRMTSSFLASAM</sequence>
<comment type="caution">
    <text evidence="1">The sequence shown here is derived from an EMBL/GenBank/DDBJ whole genome shotgun (WGS) entry which is preliminary data.</text>
</comment>
<dbReference type="EMBL" id="JAVIJC010000007">
    <property type="protein sequence ID" value="MDX8491857.1"/>
    <property type="molecule type" value="Genomic_DNA"/>
</dbReference>
<keyword evidence="2" id="KW-1185">Reference proteome</keyword>
<gene>
    <name evidence="1" type="ORF">RFN29_09715</name>
</gene>
<evidence type="ECO:0000313" key="2">
    <source>
        <dbReference type="Proteomes" id="UP001271249"/>
    </source>
</evidence>
<protein>
    <submittedName>
        <fullName evidence="1">Uncharacterized protein</fullName>
    </submittedName>
</protein>
<organism evidence="1 2">
    <name type="scientific">Mesorhizobium captivum</name>
    <dbReference type="NCBI Taxonomy" id="3072319"/>
    <lineage>
        <taxon>Bacteria</taxon>
        <taxon>Pseudomonadati</taxon>
        <taxon>Pseudomonadota</taxon>
        <taxon>Alphaproteobacteria</taxon>
        <taxon>Hyphomicrobiales</taxon>
        <taxon>Phyllobacteriaceae</taxon>
        <taxon>Mesorhizobium</taxon>
    </lineage>
</organism>
<feature type="non-terminal residue" evidence="1">
    <location>
        <position position="80"/>
    </location>
</feature>
<evidence type="ECO:0000313" key="1">
    <source>
        <dbReference type="EMBL" id="MDX8491857.1"/>
    </source>
</evidence>
<reference evidence="1 2" key="1">
    <citation type="submission" date="2023-08" db="EMBL/GenBank/DDBJ databases">
        <title>Implementing the SeqCode for naming new Mesorhizobium species isolated from Vachellia karroo root nodules.</title>
        <authorList>
            <person name="Van Lill M."/>
        </authorList>
    </citation>
    <scope>NUCLEOTIDE SEQUENCE [LARGE SCALE GENOMIC DNA]</scope>
    <source>
        <strain evidence="1 2">VK22B</strain>
    </source>
</reference>